<feature type="compositionally biased region" description="Low complexity" evidence="1">
    <location>
        <begin position="238"/>
        <end position="256"/>
    </location>
</feature>
<evidence type="ECO:0000313" key="2">
    <source>
        <dbReference type="EMBL" id="KAL0108117.1"/>
    </source>
</evidence>
<feature type="compositionally biased region" description="Basic and acidic residues" evidence="1">
    <location>
        <begin position="493"/>
        <end position="510"/>
    </location>
</feature>
<keyword evidence="3" id="KW-1185">Reference proteome</keyword>
<feature type="region of interest" description="Disordered" evidence="1">
    <location>
        <begin position="440"/>
        <end position="510"/>
    </location>
</feature>
<protein>
    <submittedName>
        <fullName evidence="2">Uncharacterized protein</fullName>
    </submittedName>
</protein>
<name>A0AAW2F2G6_9HYME</name>
<sequence>MRRTRHVVLPVRSWQYIGLLIVSLACLTLGLVARDREGHAGSLAGPELTHQAPHEVDACPNLNPFVKKSIAELEEAAKLINDDVKISEPKASAVSRKSVLSRSLSLDRVSRSGSREVRKPSSENRGLRIAERVSRSRVRASDNRSANRVWESRLKRNTQFRDTGNTFSRSRDLSRQALSRRSAERNSERRLIEPANSRFDDHRSRSTERVLNYRAEIHERTSRSVERRTSPENRNAEQQRNNNLNRRNREGSLNNRRALHYRTANRERTSGLSAVRDTRRALVKSDDRRTLSRLAERRNVNDLNREALNRQIRTARSEERVVTLRGSSENSRRERINRSRETASRRDVSENYRTARSRHEEIASRERRERIVRSSRSVDRNSMDRREIRRIKDSGNRDRQSRDERRIALQNSREAERRAAEQRNLIRRVSERQDALNTARFDSRKLSERRTDNARSRQEFSAIDRRLERNSESRVSRDRTVEKRSALNSRRLSTHEGSRMQNRRVERNSELRNSISMFPMERRTNSRTASLGNQVLRSSETQRENRRAEERRVTRSFKDRLTEFRERESRHLHQRRTRSIENSSRFSSRRRVYVPEQSHEQRRLSVEKMLARTVDNERLSTKWERSSRDVRVEKNVGAEKKIVLNPMDYKYVKQPMVYDLMRQALVMALCTVYGLSLYNGKKSSIGSNIMQQAQRLIIW</sequence>
<accession>A0AAW2F2G6</accession>
<feature type="compositionally biased region" description="Basic and acidic residues" evidence="1">
    <location>
        <begin position="357"/>
        <end position="421"/>
    </location>
</feature>
<organism evidence="2 3">
    <name type="scientific">Cardiocondyla obscurior</name>
    <dbReference type="NCBI Taxonomy" id="286306"/>
    <lineage>
        <taxon>Eukaryota</taxon>
        <taxon>Metazoa</taxon>
        <taxon>Ecdysozoa</taxon>
        <taxon>Arthropoda</taxon>
        <taxon>Hexapoda</taxon>
        <taxon>Insecta</taxon>
        <taxon>Pterygota</taxon>
        <taxon>Neoptera</taxon>
        <taxon>Endopterygota</taxon>
        <taxon>Hymenoptera</taxon>
        <taxon>Apocrita</taxon>
        <taxon>Aculeata</taxon>
        <taxon>Formicoidea</taxon>
        <taxon>Formicidae</taxon>
        <taxon>Myrmicinae</taxon>
        <taxon>Cardiocondyla</taxon>
    </lineage>
</organism>
<dbReference type="EMBL" id="JADYXP020000016">
    <property type="protein sequence ID" value="KAL0108117.1"/>
    <property type="molecule type" value="Genomic_DNA"/>
</dbReference>
<comment type="caution">
    <text evidence="2">The sequence shown here is derived from an EMBL/GenBank/DDBJ whole genome shotgun (WGS) entry which is preliminary data.</text>
</comment>
<feature type="compositionally biased region" description="Basic and acidic residues" evidence="1">
    <location>
        <begin position="181"/>
        <end position="208"/>
    </location>
</feature>
<feature type="region of interest" description="Disordered" evidence="1">
    <location>
        <begin position="566"/>
        <end position="594"/>
    </location>
</feature>
<feature type="compositionally biased region" description="Polar residues" evidence="1">
    <location>
        <begin position="526"/>
        <end position="539"/>
    </location>
</feature>
<proteinExistence type="predicted"/>
<dbReference type="Proteomes" id="UP001430953">
    <property type="component" value="Unassembled WGS sequence"/>
</dbReference>
<dbReference type="PROSITE" id="PS51257">
    <property type="entry name" value="PROKAR_LIPOPROTEIN"/>
    <property type="match status" value="1"/>
</dbReference>
<gene>
    <name evidence="2" type="ORF">PUN28_015014</name>
</gene>
<dbReference type="AlphaFoldDB" id="A0AAW2F2G6"/>
<feature type="region of interest" description="Disordered" evidence="1">
    <location>
        <begin position="161"/>
        <end position="275"/>
    </location>
</feature>
<feature type="compositionally biased region" description="Basic and acidic residues" evidence="1">
    <location>
        <begin position="330"/>
        <end position="350"/>
    </location>
</feature>
<feature type="compositionally biased region" description="Basic and acidic residues" evidence="1">
    <location>
        <begin position="441"/>
        <end position="485"/>
    </location>
</feature>
<feature type="compositionally biased region" description="Basic and acidic residues" evidence="1">
    <location>
        <begin position="215"/>
        <end position="237"/>
    </location>
</feature>
<feature type="region of interest" description="Disordered" evidence="1">
    <location>
        <begin position="318"/>
        <end position="421"/>
    </location>
</feature>
<feature type="compositionally biased region" description="Basic and acidic residues" evidence="1">
    <location>
        <begin position="540"/>
        <end position="553"/>
    </location>
</feature>
<feature type="region of interest" description="Disordered" evidence="1">
    <location>
        <begin position="523"/>
        <end position="553"/>
    </location>
</feature>
<reference evidence="2 3" key="1">
    <citation type="submission" date="2023-03" db="EMBL/GenBank/DDBJ databases">
        <title>High recombination rates correlate with genetic variation in Cardiocondyla obscurior ants.</title>
        <authorList>
            <person name="Errbii M."/>
        </authorList>
    </citation>
    <scope>NUCLEOTIDE SEQUENCE [LARGE SCALE GENOMIC DNA]</scope>
    <source>
        <strain evidence="2">Alpha-2009</strain>
        <tissue evidence="2">Whole body</tissue>
    </source>
</reference>
<evidence type="ECO:0000256" key="1">
    <source>
        <dbReference type="SAM" id="MobiDB-lite"/>
    </source>
</evidence>
<evidence type="ECO:0000313" key="3">
    <source>
        <dbReference type="Proteomes" id="UP001430953"/>
    </source>
</evidence>